<evidence type="ECO:0000256" key="3">
    <source>
        <dbReference type="PROSITE-ProRule" id="PRU00497"/>
    </source>
</evidence>
<evidence type="ECO:0000313" key="5">
    <source>
        <dbReference type="EMBL" id="KOB73437.1"/>
    </source>
</evidence>
<proteinExistence type="predicted"/>
<dbReference type="Pfam" id="PF00379">
    <property type="entry name" value="Chitin_bind_4"/>
    <property type="match status" value="1"/>
</dbReference>
<dbReference type="InterPro" id="IPR031311">
    <property type="entry name" value="CHIT_BIND_RR_consensus"/>
</dbReference>
<feature type="region of interest" description="Disordered" evidence="4">
    <location>
        <begin position="95"/>
        <end position="133"/>
    </location>
</feature>
<sequence length="931" mass="106311">MKLIPLIILTMSTAVNVKSNEHFTFPPQFHPHHSEVMSPDRTVYLPPESHTTIPYYPMKNVNLPFPYLPSTATKAPVYFSTPFPMKMSSTVLSIENDNDNDEEDKLSPQIQKNNRTQRSPPPRVEKRELRPKEMNYQPIDRIDVKPFGYNPNQGIGPVQKATPRSLIISPPEHNVMDQYKSAGILGPQFIAAPNIPGVYLSSTTETAVPIIRLSNEMDLDGSFSYEALGADQTHYVQHSRMDNMGSEKQEQVVEGSYSYVGDNGQTYTVNYIADSNGFRASGDHLPVAPPIPEIIQRSIQYNLAEEAKKPPHMKSWQNEENELSESEKNQRYAIPPPPRNLFTGKTPESFSFAFSQGSQNTQNNLVPAASSQTPIKANIDFTPEQMKGKTNNGISPQITFLASQGAHVPSMNPQQTIGRVLTTERSTMPQLINYEAGLKDSEESNKALWRWQYGLNANIDQTPEKNSISRSFGEGDDVMINFNEMTPQQYSSMIQSELDSNNGSPKNDQNVQPSESVSNAYQQRNSHEHQKNIFMDQKQVIYSTENYYGSNQNIDLYQNNKQNDLSPNINQNLNENTNQNYVIKPYETVSNKNQNENSNENTRYVPTARAKLITQDKFIPPSQTVTHSYNYEDMVYEPQKLKPSTMEPLMQSASIFDSEYKQNGFDRPVQQFFLRPNSDQIQNEQISSTTGAPTTTTVVSEIQFTDFFIDEKVNDFRPFFKPEEVNKREEAINTADSDEDFFRDNIFLRNLFKTDTIEPTDTLKDENKINTVPGIKTERKHDKSPKLISVNSIPFNEIQTMKNKPLDMTDVMNYVSQKNHFESSKTKPKSKVPNIYNQRNEMRFIPVQQDRYEEERESMKHSDLRTNYYQPEVRGIIKNYKVLQRNNSAFTQEGEQLRRDLSPPPVKISSNLPPLGRAGPSMKSYLPPIYV</sequence>
<keyword evidence="2" id="KW-0732">Signal</keyword>
<dbReference type="GO" id="GO:0062129">
    <property type="term" value="C:chitin-based extracellular matrix"/>
    <property type="evidence" value="ECO:0007669"/>
    <property type="project" value="TreeGrafter"/>
</dbReference>
<evidence type="ECO:0000313" key="6">
    <source>
        <dbReference type="Proteomes" id="UP000037510"/>
    </source>
</evidence>
<organism evidence="5 6">
    <name type="scientific">Operophtera brumata</name>
    <name type="common">Winter moth</name>
    <name type="synonym">Phalaena brumata</name>
    <dbReference type="NCBI Taxonomy" id="104452"/>
    <lineage>
        <taxon>Eukaryota</taxon>
        <taxon>Metazoa</taxon>
        <taxon>Ecdysozoa</taxon>
        <taxon>Arthropoda</taxon>
        <taxon>Hexapoda</taxon>
        <taxon>Insecta</taxon>
        <taxon>Pterygota</taxon>
        <taxon>Neoptera</taxon>
        <taxon>Endopterygota</taxon>
        <taxon>Lepidoptera</taxon>
        <taxon>Glossata</taxon>
        <taxon>Ditrysia</taxon>
        <taxon>Geometroidea</taxon>
        <taxon>Geometridae</taxon>
        <taxon>Larentiinae</taxon>
        <taxon>Operophtera</taxon>
    </lineage>
</organism>
<keyword evidence="6" id="KW-1185">Reference proteome</keyword>
<evidence type="ECO:0000256" key="4">
    <source>
        <dbReference type="SAM" id="MobiDB-lite"/>
    </source>
</evidence>
<reference evidence="5 6" key="1">
    <citation type="journal article" date="2015" name="Genome Biol. Evol.">
        <title>The genome of winter moth (Operophtera brumata) provides a genomic perspective on sexual dimorphism and phenology.</title>
        <authorList>
            <person name="Derks M.F."/>
            <person name="Smit S."/>
            <person name="Salis L."/>
            <person name="Schijlen E."/>
            <person name="Bossers A."/>
            <person name="Mateman C."/>
            <person name="Pijl A.S."/>
            <person name="de Ridder D."/>
            <person name="Groenen M.A."/>
            <person name="Visser M.E."/>
            <person name="Megens H.J."/>
        </authorList>
    </citation>
    <scope>NUCLEOTIDE SEQUENCE [LARGE SCALE GENOMIC DNA]</scope>
    <source>
        <strain evidence="5">WM2013NL</strain>
        <tissue evidence="5">Head and thorax</tissue>
    </source>
</reference>
<dbReference type="Proteomes" id="UP000037510">
    <property type="component" value="Unassembled WGS sequence"/>
</dbReference>
<keyword evidence="1 3" id="KW-0193">Cuticle</keyword>
<evidence type="ECO:0000256" key="1">
    <source>
        <dbReference type="ARBA" id="ARBA00022460"/>
    </source>
</evidence>
<feature type="compositionally biased region" description="Basic and acidic residues" evidence="4">
    <location>
        <begin position="123"/>
        <end position="133"/>
    </location>
</feature>
<feature type="compositionally biased region" description="Polar residues" evidence="4">
    <location>
        <begin position="496"/>
        <end position="524"/>
    </location>
</feature>
<dbReference type="EMBL" id="JTDY01001591">
    <property type="protein sequence ID" value="KOB73437.1"/>
    <property type="molecule type" value="Genomic_DNA"/>
</dbReference>
<feature type="region of interest" description="Disordered" evidence="4">
    <location>
        <begin position="891"/>
        <end position="919"/>
    </location>
</feature>
<dbReference type="AlphaFoldDB" id="A0A0L7LD83"/>
<accession>A0A0L7LD83</accession>
<dbReference type="InterPro" id="IPR050468">
    <property type="entry name" value="Cuticle_Struct_Prot"/>
</dbReference>
<feature type="region of interest" description="Disordered" evidence="4">
    <location>
        <begin position="496"/>
        <end position="531"/>
    </location>
</feature>
<dbReference type="STRING" id="104452.A0A0L7LD83"/>
<name>A0A0L7LD83_OPEBR</name>
<comment type="caution">
    <text evidence="5">The sequence shown here is derived from an EMBL/GenBank/DDBJ whole genome shotgun (WGS) entry which is preliminary data.</text>
</comment>
<feature type="region of interest" description="Disordered" evidence="4">
    <location>
        <begin position="308"/>
        <end position="330"/>
    </location>
</feature>
<feature type="compositionally biased region" description="Polar residues" evidence="4">
    <location>
        <begin position="108"/>
        <end position="118"/>
    </location>
</feature>
<dbReference type="PROSITE" id="PS00233">
    <property type="entry name" value="CHIT_BIND_RR_1"/>
    <property type="match status" value="1"/>
</dbReference>
<dbReference type="PROSITE" id="PS51155">
    <property type="entry name" value="CHIT_BIND_RR_2"/>
    <property type="match status" value="1"/>
</dbReference>
<dbReference type="PANTHER" id="PTHR10380">
    <property type="entry name" value="CUTICLE PROTEIN"/>
    <property type="match status" value="1"/>
</dbReference>
<dbReference type="GO" id="GO:0008010">
    <property type="term" value="F:structural constituent of chitin-based larval cuticle"/>
    <property type="evidence" value="ECO:0007669"/>
    <property type="project" value="TreeGrafter"/>
</dbReference>
<protein>
    <submittedName>
        <fullName evidence="5">Putative cuticle protein</fullName>
    </submittedName>
</protein>
<dbReference type="InterPro" id="IPR000618">
    <property type="entry name" value="Insect_cuticle"/>
</dbReference>
<evidence type="ECO:0000256" key="2">
    <source>
        <dbReference type="ARBA" id="ARBA00022729"/>
    </source>
</evidence>
<dbReference type="PANTHER" id="PTHR10380:SF173">
    <property type="entry name" value="CUTICULAR PROTEIN 47EF, ISOFORM C-RELATED"/>
    <property type="match status" value="1"/>
</dbReference>
<gene>
    <name evidence="5" type="ORF">OBRU01_10751</name>
</gene>